<dbReference type="AlphaFoldDB" id="A0AAD1SR85"/>
<evidence type="ECO:0000259" key="2">
    <source>
        <dbReference type="PROSITE" id="PS50824"/>
    </source>
</evidence>
<feature type="domain" description="Pyrin" evidence="2">
    <location>
        <begin position="1"/>
        <end position="92"/>
    </location>
</feature>
<proteinExistence type="predicted"/>
<dbReference type="SUPFAM" id="SSF47986">
    <property type="entry name" value="DEATH domain"/>
    <property type="match status" value="1"/>
</dbReference>
<sequence>MCFTVRDVLVRNLEELGERNFKRFRNKLNEFPVIEPYRSIPKARLEKADEDDVADLILAAYSKPYGVTVTLEVLRQIDQNRIAEKLEQDLETASNYKKPSNRDKPAGMMGTQRPDTVNNYGILKTAPNPAVNNYGIFKMAPNPAVNNYGMAAKAPQTAVNNYGILRMAPNPSVNNYGMAAKAPQTAVNNYGILEIVPNPAGTMGRTLADTTDG</sequence>
<keyword evidence="4" id="KW-1185">Reference proteome</keyword>
<dbReference type="EMBL" id="OW240918">
    <property type="protein sequence ID" value="CAH2307972.1"/>
    <property type="molecule type" value="Genomic_DNA"/>
</dbReference>
<dbReference type="SMART" id="SM01289">
    <property type="entry name" value="PYRIN"/>
    <property type="match status" value="1"/>
</dbReference>
<evidence type="ECO:0000313" key="4">
    <source>
        <dbReference type="Proteomes" id="UP001295444"/>
    </source>
</evidence>
<evidence type="ECO:0000256" key="1">
    <source>
        <dbReference type="SAM" id="MobiDB-lite"/>
    </source>
</evidence>
<reference evidence="3" key="1">
    <citation type="submission" date="2022-03" db="EMBL/GenBank/DDBJ databases">
        <authorList>
            <person name="Alioto T."/>
            <person name="Alioto T."/>
            <person name="Gomez Garrido J."/>
        </authorList>
    </citation>
    <scope>NUCLEOTIDE SEQUENCE</scope>
</reference>
<dbReference type="InterPro" id="IPR004020">
    <property type="entry name" value="DAPIN"/>
</dbReference>
<evidence type="ECO:0000313" key="3">
    <source>
        <dbReference type="EMBL" id="CAH2307972.1"/>
    </source>
</evidence>
<dbReference type="Pfam" id="PF02758">
    <property type="entry name" value="PYRIN"/>
    <property type="match status" value="1"/>
</dbReference>
<dbReference type="InterPro" id="IPR011029">
    <property type="entry name" value="DEATH-like_dom_sf"/>
</dbReference>
<protein>
    <recommendedName>
        <fullName evidence="2">Pyrin domain-containing protein</fullName>
    </recommendedName>
</protein>
<organism evidence="3 4">
    <name type="scientific">Pelobates cultripes</name>
    <name type="common">Western spadefoot toad</name>
    <dbReference type="NCBI Taxonomy" id="61616"/>
    <lineage>
        <taxon>Eukaryota</taxon>
        <taxon>Metazoa</taxon>
        <taxon>Chordata</taxon>
        <taxon>Craniata</taxon>
        <taxon>Vertebrata</taxon>
        <taxon>Euteleostomi</taxon>
        <taxon>Amphibia</taxon>
        <taxon>Batrachia</taxon>
        <taxon>Anura</taxon>
        <taxon>Pelobatoidea</taxon>
        <taxon>Pelobatidae</taxon>
        <taxon>Pelobates</taxon>
    </lineage>
</organism>
<dbReference type="Gene3D" id="1.10.533.10">
    <property type="entry name" value="Death Domain, Fas"/>
    <property type="match status" value="1"/>
</dbReference>
<dbReference type="CDD" id="cd08321">
    <property type="entry name" value="Pyrin_ASC-like"/>
    <property type="match status" value="1"/>
</dbReference>
<name>A0AAD1SR85_PELCU</name>
<gene>
    <name evidence="3" type="ORF">PECUL_23A058839</name>
</gene>
<feature type="region of interest" description="Disordered" evidence="1">
    <location>
        <begin position="90"/>
        <end position="114"/>
    </location>
</feature>
<accession>A0AAD1SR85</accession>
<dbReference type="Proteomes" id="UP001295444">
    <property type="component" value="Chromosome 07"/>
</dbReference>
<dbReference type="PROSITE" id="PS50824">
    <property type="entry name" value="DAPIN"/>
    <property type="match status" value="1"/>
</dbReference>